<dbReference type="EMBL" id="GL377571">
    <property type="protein sequence ID" value="EFJ32867.1"/>
    <property type="molecule type" value="Genomic_DNA"/>
</dbReference>
<dbReference type="InParanoid" id="D8R314"/>
<keyword evidence="6 10" id="KW-1133">Transmembrane helix</keyword>
<sequence>ILVLLTVWRFALGQPAGGDDAQCLRGLKMGFQDVQRSLFSTWNDSTLQNPCFKQSFTSLTGVNCNDNKVVSIFLGGRMLGGTISPAITNCSNLNTLDLSDNQLTGVIPSQIGQLNILAKLNLANNRLGGAIPESLANCTYLSVLDLHKNALTGQIPVSLGSLQRLNSFDVSYNDLSGPIPYALANTSAGIRFNASAFAGNKHLYGYPLPEPKARNLSILGIVGIGLGSGMLSLIVSFTAVCIWLRLSEQRLAAEEGKISQLMP</sequence>
<evidence type="ECO:0000313" key="12">
    <source>
        <dbReference type="Proteomes" id="UP000001514"/>
    </source>
</evidence>
<comment type="subcellular location">
    <subcellularLocation>
        <location evidence="1">Membrane</location>
        <topology evidence="1">Single-pass membrane protein</topology>
    </subcellularLocation>
</comment>
<dbReference type="Proteomes" id="UP000001514">
    <property type="component" value="Unassembled WGS sequence"/>
</dbReference>
<dbReference type="Pfam" id="PF13855">
    <property type="entry name" value="LRR_8"/>
    <property type="match status" value="1"/>
</dbReference>
<organism evidence="12">
    <name type="scientific">Selaginella moellendorffii</name>
    <name type="common">Spikemoss</name>
    <dbReference type="NCBI Taxonomy" id="88036"/>
    <lineage>
        <taxon>Eukaryota</taxon>
        <taxon>Viridiplantae</taxon>
        <taxon>Streptophyta</taxon>
        <taxon>Embryophyta</taxon>
        <taxon>Tracheophyta</taxon>
        <taxon>Lycopodiopsida</taxon>
        <taxon>Selaginellales</taxon>
        <taxon>Selaginellaceae</taxon>
        <taxon>Selaginella</taxon>
    </lineage>
</organism>
<keyword evidence="5" id="KW-0677">Repeat</keyword>
<evidence type="ECO:0000256" key="3">
    <source>
        <dbReference type="ARBA" id="ARBA00022692"/>
    </source>
</evidence>
<dbReference type="SUPFAM" id="SSF52058">
    <property type="entry name" value="L domain-like"/>
    <property type="match status" value="1"/>
</dbReference>
<feature type="non-terminal residue" evidence="11">
    <location>
        <position position="1"/>
    </location>
</feature>
<evidence type="ECO:0000256" key="7">
    <source>
        <dbReference type="ARBA" id="ARBA00023136"/>
    </source>
</evidence>
<dbReference type="HOGENOM" id="CLU_000288_18_9_1"/>
<reference evidence="11 12" key="1">
    <citation type="journal article" date="2011" name="Science">
        <title>The Selaginella genome identifies genetic changes associated with the evolution of vascular plants.</title>
        <authorList>
            <person name="Banks J.A."/>
            <person name="Nishiyama T."/>
            <person name="Hasebe M."/>
            <person name="Bowman J.L."/>
            <person name="Gribskov M."/>
            <person name="dePamphilis C."/>
            <person name="Albert V.A."/>
            <person name="Aono N."/>
            <person name="Aoyama T."/>
            <person name="Ambrose B.A."/>
            <person name="Ashton N.W."/>
            <person name="Axtell M.J."/>
            <person name="Barker E."/>
            <person name="Barker M.S."/>
            <person name="Bennetzen J.L."/>
            <person name="Bonawitz N.D."/>
            <person name="Chapple C."/>
            <person name="Cheng C."/>
            <person name="Correa L.G."/>
            <person name="Dacre M."/>
            <person name="DeBarry J."/>
            <person name="Dreyer I."/>
            <person name="Elias M."/>
            <person name="Engstrom E.M."/>
            <person name="Estelle M."/>
            <person name="Feng L."/>
            <person name="Finet C."/>
            <person name="Floyd S.K."/>
            <person name="Frommer W.B."/>
            <person name="Fujita T."/>
            <person name="Gramzow L."/>
            <person name="Gutensohn M."/>
            <person name="Harholt J."/>
            <person name="Hattori M."/>
            <person name="Heyl A."/>
            <person name="Hirai T."/>
            <person name="Hiwatashi Y."/>
            <person name="Ishikawa M."/>
            <person name="Iwata M."/>
            <person name="Karol K.G."/>
            <person name="Koehler B."/>
            <person name="Kolukisaoglu U."/>
            <person name="Kubo M."/>
            <person name="Kurata T."/>
            <person name="Lalonde S."/>
            <person name="Li K."/>
            <person name="Li Y."/>
            <person name="Litt A."/>
            <person name="Lyons E."/>
            <person name="Manning G."/>
            <person name="Maruyama T."/>
            <person name="Michael T.P."/>
            <person name="Mikami K."/>
            <person name="Miyazaki S."/>
            <person name="Morinaga S."/>
            <person name="Murata T."/>
            <person name="Mueller-Roeber B."/>
            <person name="Nelson D.R."/>
            <person name="Obara M."/>
            <person name="Oguri Y."/>
            <person name="Olmstead R.G."/>
            <person name="Onodera N."/>
            <person name="Petersen B.L."/>
            <person name="Pils B."/>
            <person name="Prigge M."/>
            <person name="Rensing S.A."/>
            <person name="Riano-Pachon D.M."/>
            <person name="Roberts A.W."/>
            <person name="Sato Y."/>
            <person name="Scheller H.V."/>
            <person name="Schulz B."/>
            <person name="Schulz C."/>
            <person name="Shakirov E.V."/>
            <person name="Shibagaki N."/>
            <person name="Shinohara N."/>
            <person name="Shippen D.E."/>
            <person name="Soerensen I."/>
            <person name="Sotooka R."/>
            <person name="Sugimoto N."/>
            <person name="Sugita M."/>
            <person name="Sumikawa N."/>
            <person name="Tanurdzic M."/>
            <person name="Theissen G."/>
            <person name="Ulvskov P."/>
            <person name="Wakazuki S."/>
            <person name="Weng J.K."/>
            <person name="Willats W.W."/>
            <person name="Wipf D."/>
            <person name="Wolf P.G."/>
            <person name="Yang L."/>
            <person name="Zimmer A.D."/>
            <person name="Zhu Q."/>
            <person name="Mitros T."/>
            <person name="Hellsten U."/>
            <person name="Loque D."/>
            <person name="Otillar R."/>
            <person name="Salamov A."/>
            <person name="Schmutz J."/>
            <person name="Shapiro H."/>
            <person name="Lindquist E."/>
            <person name="Lucas S."/>
            <person name="Rokhsar D."/>
            <person name="Grigoriev I.V."/>
        </authorList>
    </citation>
    <scope>NUCLEOTIDE SEQUENCE [LARGE SCALE GENOMIC DNA]</scope>
</reference>
<evidence type="ECO:0000256" key="4">
    <source>
        <dbReference type="ARBA" id="ARBA00022729"/>
    </source>
</evidence>
<dbReference type="GO" id="GO:0016020">
    <property type="term" value="C:membrane"/>
    <property type="evidence" value="ECO:0007669"/>
    <property type="project" value="UniProtKB-SubCell"/>
</dbReference>
<evidence type="ECO:0000256" key="2">
    <source>
        <dbReference type="ARBA" id="ARBA00022614"/>
    </source>
</evidence>
<keyword evidence="4" id="KW-0732">Signal</keyword>
<proteinExistence type="predicted"/>
<dbReference type="Pfam" id="PF00560">
    <property type="entry name" value="LRR_1"/>
    <property type="match status" value="1"/>
</dbReference>
<keyword evidence="8" id="KW-0675">Receptor</keyword>
<dbReference type="InterPro" id="IPR001611">
    <property type="entry name" value="Leu-rich_rpt"/>
</dbReference>
<dbReference type="PANTHER" id="PTHR27000:SF642">
    <property type="entry name" value="INACTIVE LEUCINE-RICH REPEAT RECEPTOR KINASE XIAO-RELATED"/>
    <property type="match status" value="1"/>
</dbReference>
<feature type="non-terminal residue" evidence="11">
    <location>
        <position position="263"/>
    </location>
</feature>
<evidence type="ECO:0000256" key="6">
    <source>
        <dbReference type="ARBA" id="ARBA00022989"/>
    </source>
</evidence>
<dbReference type="eggNOG" id="KOG0619">
    <property type="taxonomic scope" value="Eukaryota"/>
</dbReference>
<keyword evidence="7 10" id="KW-0472">Membrane</keyword>
<evidence type="ECO:0000256" key="5">
    <source>
        <dbReference type="ARBA" id="ARBA00022737"/>
    </source>
</evidence>
<keyword evidence="3 10" id="KW-0812">Transmembrane</keyword>
<evidence type="ECO:0000256" key="9">
    <source>
        <dbReference type="ARBA" id="ARBA00023180"/>
    </source>
</evidence>
<dbReference type="AlphaFoldDB" id="D8R314"/>
<feature type="transmembrane region" description="Helical" evidence="10">
    <location>
        <begin position="218"/>
        <end position="244"/>
    </location>
</feature>
<evidence type="ECO:0000256" key="10">
    <source>
        <dbReference type="SAM" id="Phobius"/>
    </source>
</evidence>
<keyword evidence="12" id="KW-1185">Reference proteome</keyword>
<gene>
    <name evidence="11" type="ORF">SELMODRAFT_67606</name>
</gene>
<dbReference type="InterPro" id="IPR032675">
    <property type="entry name" value="LRR_dom_sf"/>
</dbReference>
<name>D8R314_SELML</name>
<dbReference type="PANTHER" id="PTHR27000">
    <property type="entry name" value="LEUCINE-RICH REPEAT RECEPTOR-LIKE PROTEIN KINASE FAMILY PROTEIN-RELATED"/>
    <property type="match status" value="1"/>
</dbReference>
<dbReference type="PRINTS" id="PR00019">
    <property type="entry name" value="LEURICHRPT"/>
</dbReference>
<keyword evidence="2" id="KW-0433">Leucine-rich repeat</keyword>
<keyword evidence="9" id="KW-0325">Glycoprotein</keyword>
<dbReference type="Gramene" id="EFJ32867">
    <property type="protein sequence ID" value="EFJ32867"/>
    <property type="gene ID" value="SELMODRAFT_67606"/>
</dbReference>
<protein>
    <submittedName>
        <fullName evidence="11">Uncharacterized protein</fullName>
    </submittedName>
</protein>
<dbReference type="OMA" id="GKITHLM"/>
<dbReference type="FunFam" id="3.80.10.10:FF:000363">
    <property type="entry name" value="Leucine-rich repeat family protein"/>
    <property type="match status" value="1"/>
</dbReference>
<dbReference type="OrthoDB" id="676979at2759"/>
<dbReference type="Gene3D" id="3.80.10.10">
    <property type="entry name" value="Ribonuclease Inhibitor"/>
    <property type="match status" value="1"/>
</dbReference>
<evidence type="ECO:0000256" key="1">
    <source>
        <dbReference type="ARBA" id="ARBA00004167"/>
    </source>
</evidence>
<dbReference type="KEGG" id="smo:SELMODRAFT_67606"/>
<accession>D8R314</accession>
<evidence type="ECO:0000256" key="8">
    <source>
        <dbReference type="ARBA" id="ARBA00023170"/>
    </source>
</evidence>
<evidence type="ECO:0000313" key="11">
    <source>
        <dbReference type="EMBL" id="EFJ32867.1"/>
    </source>
</evidence>
<dbReference type="FunCoup" id="D8R314">
    <property type="interactions" value="912"/>
</dbReference>